<accession>A0A1A3C5D0</accession>
<comment type="caution">
    <text evidence="1">The sequence shown here is derived from an EMBL/GenBank/DDBJ whole genome shotgun (WGS) entry which is preliminary data.</text>
</comment>
<evidence type="ECO:0000313" key="1">
    <source>
        <dbReference type="EMBL" id="OBI81823.1"/>
    </source>
</evidence>
<dbReference type="AlphaFoldDB" id="A0A1A3C5D0"/>
<evidence type="ECO:0000313" key="2">
    <source>
        <dbReference type="Proteomes" id="UP000093795"/>
    </source>
</evidence>
<dbReference type="EMBL" id="LZKQ01000186">
    <property type="protein sequence ID" value="OBI81823.1"/>
    <property type="molecule type" value="Genomic_DNA"/>
</dbReference>
<sequence length="107" mass="11644">MGEDVMTVVLDNQNRNVRTALHVADPARQAALHQQAMADGDEQFASLLTISTPFALTPGMIYGPSVANPGGWIMNNGITFEFSGFDNDPPRWQGNAFFAAQPRKPKP</sequence>
<gene>
    <name evidence="1" type="ORF">A9X01_23055</name>
</gene>
<organism evidence="1 2">
    <name type="scientific">Mycobacterium asiaticum</name>
    <dbReference type="NCBI Taxonomy" id="1790"/>
    <lineage>
        <taxon>Bacteria</taxon>
        <taxon>Bacillati</taxon>
        <taxon>Actinomycetota</taxon>
        <taxon>Actinomycetes</taxon>
        <taxon>Mycobacteriales</taxon>
        <taxon>Mycobacteriaceae</taxon>
        <taxon>Mycobacterium</taxon>
    </lineage>
</organism>
<protein>
    <submittedName>
        <fullName evidence="1">Uncharacterized protein</fullName>
    </submittedName>
</protein>
<dbReference type="Proteomes" id="UP000093795">
    <property type="component" value="Unassembled WGS sequence"/>
</dbReference>
<proteinExistence type="predicted"/>
<name>A0A1A3C5D0_MYCAS</name>
<reference evidence="1 2" key="1">
    <citation type="submission" date="2016-06" db="EMBL/GenBank/DDBJ databases">
        <authorList>
            <person name="Kjaerup R.B."/>
            <person name="Dalgaard T.S."/>
            <person name="Juul-Madsen H.R."/>
        </authorList>
    </citation>
    <scope>NUCLEOTIDE SEQUENCE [LARGE SCALE GENOMIC DNA]</scope>
    <source>
        <strain evidence="1 2">1081914.2</strain>
    </source>
</reference>